<sequence length="174" mass="19492">MAKTPNQPLYFEGRLLYGQTESEITPLGTYTDDFDTKRWLTQLRATGDYMVQDTTLMPLLDFTYTEDQQQTYIDSLGNTIPNQTVDLMQWSIGMDFKTPIVEAGSLELVGGLSGIYSSSNGATAAPEFENWRGRTHLGLDYAGTHTTFRLGTFYDGLGSDYESYGANLTLDIRF</sequence>
<accession>A0A9Q2P2H7</accession>
<evidence type="ECO:0008006" key="5">
    <source>
        <dbReference type="Google" id="ProtNLM"/>
    </source>
</evidence>
<evidence type="ECO:0000313" key="1">
    <source>
        <dbReference type="EMBL" id="MBM2415040.1"/>
    </source>
</evidence>
<dbReference type="EMBL" id="JAFBXE010000025">
    <property type="protein sequence ID" value="MBM2415040.1"/>
    <property type="molecule type" value="Genomic_DNA"/>
</dbReference>
<evidence type="ECO:0000313" key="3">
    <source>
        <dbReference type="Proteomes" id="UP000755667"/>
    </source>
</evidence>
<comment type="caution">
    <text evidence="1">The sequence shown here is derived from an EMBL/GenBank/DDBJ whole genome shotgun (WGS) entry which is preliminary data.</text>
</comment>
<organism evidence="1 3">
    <name type="scientific">Marivita cryptomonadis</name>
    <dbReference type="NCBI Taxonomy" id="505252"/>
    <lineage>
        <taxon>Bacteria</taxon>
        <taxon>Pseudomonadati</taxon>
        <taxon>Pseudomonadota</taxon>
        <taxon>Alphaproteobacteria</taxon>
        <taxon>Rhodobacterales</taxon>
        <taxon>Roseobacteraceae</taxon>
        <taxon>Marivita</taxon>
    </lineage>
</organism>
<gene>
    <name evidence="1" type="ORF">JQX41_22270</name>
    <name evidence="2" type="ORF">JQX48_22460</name>
</gene>
<protein>
    <recommendedName>
        <fullName evidence="5">Autotransporter domain-containing protein</fullName>
    </recommendedName>
</protein>
<evidence type="ECO:0000313" key="2">
    <source>
        <dbReference type="EMBL" id="MBM2419743.1"/>
    </source>
</evidence>
<dbReference type="Proteomes" id="UP000809440">
    <property type="component" value="Unassembled WGS sequence"/>
</dbReference>
<dbReference type="RefSeq" id="WP_138488035.1">
    <property type="nucleotide sequence ID" value="NZ_JAFBWU010000025.1"/>
</dbReference>
<dbReference type="InterPro" id="IPR036709">
    <property type="entry name" value="Autotransporte_beta_dom_sf"/>
</dbReference>
<dbReference type="SUPFAM" id="SSF103515">
    <property type="entry name" value="Autotransporter"/>
    <property type="match status" value="1"/>
</dbReference>
<dbReference type="Gene3D" id="2.40.128.130">
    <property type="entry name" value="Autotransporter beta-domain"/>
    <property type="match status" value="1"/>
</dbReference>
<evidence type="ECO:0000313" key="4">
    <source>
        <dbReference type="Proteomes" id="UP000809440"/>
    </source>
</evidence>
<keyword evidence="4" id="KW-1185">Reference proteome</keyword>
<reference evidence="1 4" key="1">
    <citation type="submission" date="2021-01" db="EMBL/GenBank/DDBJ databases">
        <title>Diatom-associated Roseobacters Show Island Model of Population Structure.</title>
        <authorList>
            <person name="Qu L."/>
            <person name="Feng X."/>
            <person name="Chen Y."/>
            <person name="Li L."/>
            <person name="Wang X."/>
            <person name="Hu Z."/>
            <person name="Wang H."/>
            <person name="Luo H."/>
        </authorList>
    </citation>
    <scope>NUCLEOTIDE SEQUENCE</scope>
    <source>
        <strain evidence="2 4">CC28-63</strain>
        <strain evidence="1">CC28-69</strain>
    </source>
</reference>
<dbReference type="AlphaFoldDB" id="A0A9Q2P2H7"/>
<name>A0A9Q2P2H7_9RHOB</name>
<proteinExistence type="predicted"/>
<dbReference type="EMBL" id="JAFBXF010000025">
    <property type="protein sequence ID" value="MBM2419743.1"/>
    <property type="molecule type" value="Genomic_DNA"/>
</dbReference>
<dbReference type="Proteomes" id="UP000755667">
    <property type="component" value="Unassembled WGS sequence"/>
</dbReference>